<organism evidence="8 9">
    <name type="scientific">Aliikangiella marina</name>
    <dbReference type="NCBI Taxonomy" id="1712262"/>
    <lineage>
        <taxon>Bacteria</taxon>
        <taxon>Pseudomonadati</taxon>
        <taxon>Pseudomonadota</taxon>
        <taxon>Gammaproteobacteria</taxon>
        <taxon>Oceanospirillales</taxon>
        <taxon>Pleioneaceae</taxon>
        <taxon>Aliikangiella</taxon>
    </lineage>
</organism>
<feature type="domain" description="EamA" evidence="7">
    <location>
        <begin position="161"/>
        <end position="288"/>
    </location>
</feature>
<evidence type="ECO:0000256" key="3">
    <source>
        <dbReference type="ARBA" id="ARBA00022692"/>
    </source>
</evidence>
<keyword evidence="9" id="KW-1185">Reference proteome</keyword>
<comment type="caution">
    <text evidence="8">The sequence shown here is derived from an EMBL/GenBank/DDBJ whole genome shotgun (WGS) entry which is preliminary data.</text>
</comment>
<dbReference type="Gene3D" id="1.10.3730.20">
    <property type="match status" value="1"/>
</dbReference>
<evidence type="ECO:0000256" key="5">
    <source>
        <dbReference type="ARBA" id="ARBA00023136"/>
    </source>
</evidence>
<keyword evidence="3 6" id="KW-0812">Transmembrane</keyword>
<dbReference type="SUPFAM" id="SSF103481">
    <property type="entry name" value="Multidrug resistance efflux transporter EmrE"/>
    <property type="match status" value="2"/>
</dbReference>
<feature type="domain" description="EamA" evidence="7">
    <location>
        <begin position="9"/>
        <end position="142"/>
    </location>
</feature>
<proteinExistence type="predicted"/>
<evidence type="ECO:0000256" key="1">
    <source>
        <dbReference type="ARBA" id="ARBA00004651"/>
    </source>
</evidence>
<dbReference type="InterPro" id="IPR050638">
    <property type="entry name" value="AA-Vitamin_Transporters"/>
</dbReference>
<reference evidence="8 9" key="1">
    <citation type="submission" date="2019-06" db="EMBL/GenBank/DDBJ databases">
        <title>Draft genome of Aliikangiella marina GYP-15.</title>
        <authorList>
            <person name="Wang G."/>
        </authorList>
    </citation>
    <scope>NUCLEOTIDE SEQUENCE [LARGE SCALE GENOMIC DNA]</scope>
    <source>
        <strain evidence="8 9">GYP-15</strain>
    </source>
</reference>
<dbReference type="PANTHER" id="PTHR32322:SF18">
    <property type="entry name" value="S-ADENOSYLMETHIONINE_S-ADENOSYLHOMOCYSTEINE TRANSPORTER"/>
    <property type="match status" value="1"/>
</dbReference>
<accession>A0A545T8X0</accession>
<feature type="transmembrane region" description="Helical" evidence="6">
    <location>
        <begin position="7"/>
        <end position="30"/>
    </location>
</feature>
<evidence type="ECO:0000256" key="4">
    <source>
        <dbReference type="ARBA" id="ARBA00022989"/>
    </source>
</evidence>
<gene>
    <name evidence="8" type="ORF">FLL45_12395</name>
</gene>
<feature type="transmembrane region" description="Helical" evidence="6">
    <location>
        <begin position="275"/>
        <end position="292"/>
    </location>
</feature>
<feature type="transmembrane region" description="Helical" evidence="6">
    <location>
        <begin position="36"/>
        <end position="58"/>
    </location>
</feature>
<evidence type="ECO:0000259" key="7">
    <source>
        <dbReference type="Pfam" id="PF00892"/>
    </source>
</evidence>
<dbReference type="RefSeq" id="WP_142942374.1">
    <property type="nucleotide sequence ID" value="NZ_VIKR01000003.1"/>
</dbReference>
<dbReference type="EMBL" id="VIKR01000003">
    <property type="protein sequence ID" value="TQV73666.1"/>
    <property type="molecule type" value="Genomic_DNA"/>
</dbReference>
<evidence type="ECO:0000313" key="8">
    <source>
        <dbReference type="EMBL" id="TQV73666.1"/>
    </source>
</evidence>
<feature type="transmembrane region" description="Helical" evidence="6">
    <location>
        <begin position="186"/>
        <end position="206"/>
    </location>
</feature>
<evidence type="ECO:0000256" key="6">
    <source>
        <dbReference type="SAM" id="Phobius"/>
    </source>
</evidence>
<feature type="transmembrane region" description="Helical" evidence="6">
    <location>
        <begin position="126"/>
        <end position="143"/>
    </location>
</feature>
<dbReference type="PANTHER" id="PTHR32322">
    <property type="entry name" value="INNER MEMBRANE TRANSPORTER"/>
    <property type="match status" value="1"/>
</dbReference>
<dbReference type="Pfam" id="PF00892">
    <property type="entry name" value="EamA"/>
    <property type="match status" value="2"/>
</dbReference>
<dbReference type="Proteomes" id="UP000317839">
    <property type="component" value="Unassembled WGS sequence"/>
</dbReference>
<dbReference type="GO" id="GO:0005886">
    <property type="term" value="C:plasma membrane"/>
    <property type="evidence" value="ECO:0007669"/>
    <property type="project" value="UniProtKB-SubCell"/>
</dbReference>
<name>A0A545T8X0_9GAMM</name>
<dbReference type="OrthoDB" id="5584577at2"/>
<sequence length="335" mass="36602">MGIKNNSFAISQVIAAVVIWAASFIAMKIAVAELGAFPTVFLRMLLAVAVLMFFLPKVKRETQNYQKGDGWLLLGLVLAEPCLYFVFEGLALTYTSASEAGMITALHPFMVTVCAFYFLKESINRRMVVGGLMAVAGAILLSLTGESGESGSNHMLGNGLEFIAICFATAYSLLARKLASRYSPVFLTTLQAVFGCLFFLPLAFMFNPGMPESISTEVIFSILFLAWGVNVIAFILYNASLKSMPASQVGMWMNLLPLATLFFGWLLLGETLTDWQYVAVVLVISGVIYSQLKPKPKTVFIEQSVIEPSMVDDWLVAQKSEQAIAQTEDSKLKAG</sequence>
<dbReference type="AlphaFoldDB" id="A0A545T8X0"/>
<feature type="transmembrane region" description="Helical" evidence="6">
    <location>
        <begin position="218"/>
        <end position="237"/>
    </location>
</feature>
<feature type="transmembrane region" description="Helical" evidence="6">
    <location>
        <begin position="155"/>
        <end position="174"/>
    </location>
</feature>
<dbReference type="InterPro" id="IPR000620">
    <property type="entry name" value="EamA_dom"/>
</dbReference>
<dbReference type="InterPro" id="IPR037185">
    <property type="entry name" value="EmrE-like"/>
</dbReference>
<comment type="subcellular location">
    <subcellularLocation>
        <location evidence="1">Cell membrane</location>
        <topology evidence="1">Multi-pass membrane protein</topology>
    </subcellularLocation>
</comment>
<keyword evidence="4 6" id="KW-1133">Transmembrane helix</keyword>
<keyword evidence="2" id="KW-1003">Cell membrane</keyword>
<protein>
    <submittedName>
        <fullName evidence="8">DMT family transporter</fullName>
    </submittedName>
</protein>
<evidence type="ECO:0000256" key="2">
    <source>
        <dbReference type="ARBA" id="ARBA00022475"/>
    </source>
</evidence>
<keyword evidence="5 6" id="KW-0472">Membrane</keyword>
<feature type="transmembrane region" description="Helical" evidence="6">
    <location>
        <begin position="249"/>
        <end position="269"/>
    </location>
</feature>
<feature type="transmembrane region" description="Helical" evidence="6">
    <location>
        <begin position="100"/>
        <end position="119"/>
    </location>
</feature>
<feature type="transmembrane region" description="Helical" evidence="6">
    <location>
        <begin position="70"/>
        <end position="94"/>
    </location>
</feature>
<evidence type="ECO:0000313" key="9">
    <source>
        <dbReference type="Proteomes" id="UP000317839"/>
    </source>
</evidence>